<protein>
    <submittedName>
        <fullName evidence="1">Uncharacterized protein</fullName>
    </submittedName>
</protein>
<comment type="caution">
    <text evidence="1">The sequence shown here is derived from an EMBL/GenBank/DDBJ whole genome shotgun (WGS) entry which is preliminary data.</text>
</comment>
<organism evidence="1 2">
    <name type="scientific">Araneus ventricosus</name>
    <name type="common">Orbweaver spider</name>
    <name type="synonym">Epeira ventricosa</name>
    <dbReference type="NCBI Taxonomy" id="182803"/>
    <lineage>
        <taxon>Eukaryota</taxon>
        <taxon>Metazoa</taxon>
        <taxon>Ecdysozoa</taxon>
        <taxon>Arthropoda</taxon>
        <taxon>Chelicerata</taxon>
        <taxon>Arachnida</taxon>
        <taxon>Araneae</taxon>
        <taxon>Araneomorphae</taxon>
        <taxon>Entelegynae</taxon>
        <taxon>Araneoidea</taxon>
        <taxon>Araneidae</taxon>
        <taxon>Araneus</taxon>
    </lineage>
</organism>
<keyword evidence="2" id="KW-1185">Reference proteome</keyword>
<proteinExistence type="predicted"/>
<dbReference type="EMBL" id="BGPR01000034">
    <property type="protein sequence ID" value="GBL83792.1"/>
    <property type="molecule type" value="Genomic_DNA"/>
</dbReference>
<name>A0A4Y2AUQ4_ARAVE</name>
<reference evidence="1 2" key="1">
    <citation type="journal article" date="2019" name="Sci. Rep.">
        <title>Orb-weaving spider Araneus ventricosus genome elucidates the spidroin gene catalogue.</title>
        <authorList>
            <person name="Kono N."/>
            <person name="Nakamura H."/>
            <person name="Ohtoshi R."/>
            <person name="Moran D.A.P."/>
            <person name="Shinohara A."/>
            <person name="Yoshida Y."/>
            <person name="Fujiwara M."/>
            <person name="Mori M."/>
            <person name="Tomita M."/>
            <person name="Arakawa K."/>
        </authorList>
    </citation>
    <scope>NUCLEOTIDE SEQUENCE [LARGE SCALE GENOMIC DNA]</scope>
</reference>
<dbReference type="AlphaFoldDB" id="A0A4Y2AUQ4"/>
<accession>A0A4Y2AUQ4</accession>
<sequence>MSVNPWTSIPASQRAETSVQLVHLFLPTDCCRLSTRRGNGATGRIPNDNKSPSMTSRKLLTKALTFWGRPHGKRAVPLGRRLPTCVAAQGRRTFSS</sequence>
<dbReference type="Proteomes" id="UP000499080">
    <property type="component" value="Unassembled WGS sequence"/>
</dbReference>
<evidence type="ECO:0000313" key="1">
    <source>
        <dbReference type="EMBL" id="GBL83792.1"/>
    </source>
</evidence>
<evidence type="ECO:0000313" key="2">
    <source>
        <dbReference type="Proteomes" id="UP000499080"/>
    </source>
</evidence>
<gene>
    <name evidence="1" type="ORF">AVEN_132678_1</name>
</gene>